<reference evidence="2 3" key="1">
    <citation type="journal article" date="2019" name="Int. J. Syst. Evol. Microbiol.">
        <title>The Global Catalogue of Microorganisms (GCM) 10K type strain sequencing project: providing services to taxonomists for standard genome sequencing and annotation.</title>
        <authorList>
            <consortium name="The Broad Institute Genomics Platform"/>
            <consortium name="The Broad Institute Genome Sequencing Center for Infectious Disease"/>
            <person name="Wu L."/>
            <person name="Ma J."/>
        </authorList>
    </citation>
    <scope>NUCLEOTIDE SEQUENCE [LARGE SCALE GENOMIC DNA]</scope>
    <source>
        <strain evidence="2 3">DT55</strain>
    </source>
</reference>
<keyword evidence="1" id="KW-0812">Transmembrane</keyword>
<name>A0ABD5WXX0_9EURY</name>
<evidence type="ECO:0000313" key="2">
    <source>
        <dbReference type="EMBL" id="MFC7098462.1"/>
    </source>
</evidence>
<feature type="transmembrane region" description="Helical" evidence="1">
    <location>
        <begin position="20"/>
        <end position="43"/>
    </location>
</feature>
<evidence type="ECO:0000313" key="3">
    <source>
        <dbReference type="Proteomes" id="UP001596388"/>
    </source>
</evidence>
<dbReference type="RefSeq" id="WP_276237014.1">
    <property type="nucleotide sequence ID" value="NZ_CP119989.1"/>
</dbReference>
<dbReference type="Proteomes" id="UP001596388">
    <property type="component" value="Unassembled WGS sequence"/>
</dbReference>
<keyword evidence="1" id="KW-1133">Transmembrane helix</keyword>
<dbReference type="Pfam" id="PF12679">
    <property type="entry name" value="ABC2_membrane_2"/>
    <property type="match status" value="1"/>
</dbReference>
<feature type="transmembrane region" description="Helical" evidence="1">
    <location>
        <begin position="167"/>
        <end position="193"/>
    </location>
</feature>
<dbReference type="EMBL" id="JBHTAG010000003">
    <property type="protein sequence ID" value="MFC7098462.1"/>
    <property type="molecule type" value="Genomic_DNA"/>
</dbReference>
<feature type="transmembrane region" description="Helical" evidence="1">
    <location>
        <begin position="258"/>
        <end position="282"/>
    </location>
</feature>
<evidence type="ECO:0000256" key="1">
    <source>
        <dbReference type="SAM" id="Phobius"/>
    </source>
</evidence>
<keyword evidence="3" id="KW-1185">Reference proteome</keyword>
<dbReference type="PANTHER" id="PTHR43471:SF1">
    <property type="entry name" value="ABC TRANSPORTER PERMEASE PROTEIN NOSY-RELATED"/>
    <property type="match status" value="1"/>
</dbReference>
<dbReference type="AlphaFoldDB" id="A0ABD5WXX0"/>
<accession>A0ABD5WXX0</accession>
<sequence>MSALGVARVDLRTAARSRMVWWLTAVLTALSVVGVSLVALLDVEGATVVDAVGPLSLPAVLLVPLAAIVVGYEAVVGERRSGSLKVLLGFPVSRAAVVVGKVTARASTVTLAVVVAFGVAGAVAAVLYDGVPAGRYLAFTLATIGLGVAFVGLSVGISTAVATHGRALALAVGSYLLLVLFWKPVVAGVHYAATGAVPGNEVPAWYLLLERVSPTVAYDVLTRAALDTSATASVFAVRPPAASAASVSAQLGGAPVPWYLSNLAAVLVVCAWTVLPVAVGLVRFRRRDL</sequence>
<feature type="transmembrane region" description="Helical" evidence="1">
    <location>
        <begin position="55"/>
        <end position="75"/>
    </location>
</feature>
<dbReference type="PANTHER" id="PTHR43471">
    <property type="entry name" value="ABC TRANSPORTER PERMEASE"/>
    <property type="match status" value="1"/>
</dbReference>
<feature type="transmembrane region" description="Helical" evidence="1">
    <location>
        <begin position="109"/>
        <end position="128"/>
    </location>
</feature>
<gene>
    <name evidence="2" type="ORF">ACFQKD_14225</name>
</gene>
<organism evidence="2 3">
    <name type="scientific">Halobaculum marinum</name>
    <dbReference type="NCBI Taxonomy" id="3031996"/>
    <lineage>
        <taxon>Archaea</taxon>
        <taxon>Methanobacteriati</taxon>
        <taxon>Methanobacteriota</taxon>
        <taxon>Stenosarchaea group</taxon>
        <taxon>Halobacteria</taxon>
        <taxon>Halobacteriales</taxon>
        <taxon>Haloferacaceae</taxon>
        <taxon>Halobaculum</taxon>
    </lineage>
</organism>
<keyword evidence="1" id="KW-0472">Membrane</keyword>
<comment type="caution">
    <text evidence="2">The sequence shown here is derived from an EMBL/GenBank/DDBJ whole genome shotgun (WGS) entry which is preliminary data.</text>
</comment>
<dbReference type="GO" id="GO:0005886">
    <property type="term" value="C:plasma membrane"/>
    <property type="evidence" value="ECO:0007669"/>
    <property type="project" value="UniProtKB-SubCell"/>
</dbReference>
<proteinExistence type="predicted"/>
<feature type="transmembrane region" description="Helical" evidence="1">
    <location>
        <begin position="134"/>
        <end position="155"/>
    </location>
</feature>
<protein>
    <submittedName>
        <fullName evidence="2">ABC transporter permease</fullName>
    </submittedName>
</protein>
<dbReference type="GeneID" id="79270610"/>